<dbReference type="PANTHER" id="PTHR10231">
    <property type="entry name" value="NUCLEOTIDE-SUGAR TRANSMEMBRANE TRANSPORTER"/>
    <property type="match status" value="1"/>
</dbReference>
<evidence type="ECO:0000313" key="8">
    <source>
        <dbReference type="EMBL" id="KAF4653458.1"/>
    </source>
</evidence>
<evidence type="ECO:0000256" key="1">
    <source>
        <dbReference type="ARBA" id="ARBA00004141"/>
    </source>
</evidence>
<evidence type="ECO:0000256" key="5">
    <source>
        <dbReference type="SAM" id="MobiDB-lite"/>
    </source>
</evidence>
<evidence type="ECO:0000256" key="3">
    <source>
        <dbReference type="ARBA" id="ARBA00022989"/>
    </source>
</evidence>
<comment type="caution">
    <text evidence="9">The sequence shown here is derived from an EMBL/GenBank/DDBJ whole genome shotgun (WGS) entry which is preliminary data.</text>
</comment>
<dbReference type="GO" id="GO:0015165">
    <property type="term" value="F:pyrimidine nucleotide-sugar transmembrane transporter activity"/>
    <property type="evidence" value="ECO:0007669"/>
    <property type="project" value="InterPro"/>
</dbReference>
<dbReference type="AlphaFoldDB" id="A0A7J6L7H7"/>
<protein>
    <submittedName>
        <fullName evidence="9">Uncharacterized protein</fullName>
    </submittedName>
</protein>
<evidence type="ECO:0000256" key="7">
    <source>
        <dbReference type="SAM" id="SignalP"/>
    </source>
</evidence>
<organism evidence="9 11">
    <name type="scientific">Perkinsus olseni</name>
    <name type="common">Perkinsus atlanticus</name>
    <dbReference type="NCBI Taxonomy" id="32597"/>
    <lineage>
        <taxon>Eukaryota</taxon>
        <taxon>Sar</taxon>
        <taxon>Alveolata</taxon>
        <taxon>Perkinsozoa</taxon>
        <taxon>Perkinsea</taxon>
        <taxon>Perkinsida</taxon>
        <taxon>Perkinsidae</taxon>
        <taxon>Perkinsus</taxon>
    </lineage>
</organism>
<evidence type="ECO:0000313" key="9">
    <source>
        <dbReference type="EMBL" id="KAF4655131.1"/>
    </source>
</evidence>
<dbReference type="EMBL" id="JABAHT010000620">
    <property type="protein sequence ID" value="KAF4653458.1"/>
    <property type="molecule type" value="Genomic_DNA"/>
</dbReference>
<feature type="region of interest" description="Disordered" evidence="5">
    <location>
        <begin position="1045"/>
        <end position="1070"/>
    </location>
</feature>
<feature type="transmembrane region" description="Helical" evidence="6">
    <location>
        <begin position="211"/>
        <end position="230"/>
    </location>
</feature>
<keyword evidence="4 6" id="KW-0472">Membrane</keyword>
<feature type="signal peptide" evidence="7">
    <location>
        <begin position="1"/>
        <end position="26"/>
    </location>
</feature>
<feature type="transmembrane region" description="Helical" evidence="6">
    <location>
        <begin position="178"/>
        <end position="199"/>
    </location>
</feature>
<evidence type="ECO:0000313" key="11">
    <source>
        <dbReference type="Proteomes" id="UP000572268"/>
    </source>
</evidence>
<dbReference type="OrthoDB" id="435526at2759"/>
<dbReference type="Proteomes" id="UP000570595">
    <property type="component" value="Unassembled WGS sequence"/>
</dbReference>
<evidence type="ECO:0000256" key="2">
    <source>
        <dbReference type="ARBA" id="ARBA00022692"/>
    </source>
</evidence>
<dbReference type="EMBL" id="JABANN010000664">
    <property type="protein sequence ID" value="KAF4655131.1"/>
    <property type="molecule type" value="Genomic_DNA"/>
</dbReference>
<name>A0A7J6L7H7_PEROL</name>
<comment type="subcellular location">
    <subcellularLocation>
        <location evidence="1">Membrane</location>
        <topology evidence="1">Multi-pass membrane protein</topology>
    </subcellularLocation>
</comment>
<reference evidence="10 11" key="1">
    <citation type="submission" date="2020-04" db="EMBL/GenBank/DDBJ databases">
        <title>Perkinsus olseni comparative genomics.</title>
        <authorList>
            <person name="Bogema D.R."/>
        </authorList>
    </citation>
    <scope>NUCLEOTIDE SEQUENCE [LARGE SCALE GENOMIC DNA]</scope>
    <source>
        <strain evidence="8">ATCC PRA-179</strain>
        <strain evidence="9">ATCC PRA-31</strain>
    </source>
</reference>
<evidence type="ECO:0000256" key="6">
    <source>
        <dbReference type="SAM" id="Phobius"/>
    </source>
</evidence>
<feature type="transmembrane region" description="Helical" evidence="6">
    <location>
        <begin position="150"/>
        <end position="166"/>
    </location>
</feature>
<proteinExistence type="predicted"/>
<feature type="chain" id="PRO_5036205407" evidence="7">
    <location>
        <begin position="27"/>
        <end position="1070"/>
    </location>
</feature>
<feature type="transmembrane region" description="Helical" evidence="6">
    <location>
        <begin position="53"/>
        <end position="77"/>
    </location>
</feature>
<feature type="transmembrane region" description="Helical" evidence="6">
    <location>
        <begin position="122"/>
        <end position="143"/>
    </location>
</feature>
<dbReference type="InterPro" id="IPR007271">
    <property type="entry name" value="Nuc_sug_transpt"/>
</dbReference>
<feature type="transmembrane region" description="Helical" evidence="6">
    <location>
        <begin position="293"/>
        <end position="312"/>
    </location>
</feature>
<gene>
    <name evidence="9" type="ORF">FOL46_008382</name>
    <name evidence="8" type="ORF">FOZ61_008980</name>
</gene>
<feature type="transmembrane region" description="Helical" evidence="6">
    <location>
        <begin position="269"/>
        <end position="286"/>
    </location>
</feature>
<dbReference type="GO" id="GO:0000139">
    <property type="term" value="C:Golgi membrane"/>
    <property type="evidence" value="ECO:0007669"/>
    <property type="project" value="InterPro"/>
</dbReference>
<accession>A0A7J6L7H7</accession>
<keyword evidence="7" id="KW-0732">Signal</keyword>
<dbReference type="Proteomes" id="UP000572268">
    <property type="component" value="Unassembled WGS sequence"/>
</dbReference>
<keyword evidence="2 6" id="KW-0812">Transmembrane</keyword>
<sequence>MAIPSSSSSYLTLATCLVVCVIGPWAVDNSKTTSLYTVDSRTGSVIATRPAYSYAIAAFMLADHLIGTLMACMAEYVRSKQGRGREAWGMTWQDLKLMTPLAVLYTVSDLSTLQAIDHGNSPTMSVVAQTRLLLVAVLSYYVLGRSMDNLHSLIGVVLCAVAFTLTESQGDGMDATAIPWSVSKALLSSVCAVYLEWLMKADNRGFYATAARFKLISFVLTFLGLLAIHGPTNVLGSKPLCESADFTEACAEADTCDCLLNTGMNLQSWIAFIVIVANGWITAYVFKSVSATAKYICSALAAPILYVLSWLAGHRDFAIVPFLLVCLLVLQVSVYSRSKASSGRSKLTKVVSTGDFGEWLQGYRVVDVPPNVDQEAIDCILADESSRKHLVPLLTEIQHEVNPSQSASMVNKVKPAKSINEDLMCEYDTRQERAILAGTTFVELEHTHITDTSTATMTLPDGRSVDLLTSPGYGITLRPPSYGYYSVTVRDGVAGEGSVYGFVATTHVSRFGSALDEYQDASTFAWRTRKSANGSFDPECYGEWNEDLAGAVVGVMEIMDDEQWQSEQSLIARVASAQVIPMCRDLLDRVLEYQDGTAMGQLVGSLRDMLTSAQLTGRSESWSRFHDAVVAFERARFLSLTPAARDRLLKLLQQLMDAADLYYDDPNVDDGYSQKWRSGARDELAKQLNKGIIDDPLVVSEMASSGGTLGDWMSSMVMVSQRGTVDTPHKIWPPTFMINPLDPNLDTMLLHGSEAATGGGFAISKGPMMPFLSSMESVDTMSEVLGALLYAGIGYAGQTQQYSGDQQQSVYHNSQLMDPQGLGRDALCGVCERARAVCSLDFPPELSKRRVNRLKDVCRLLRQLQKGPDGHRKVSLSVSTEPDTCIGDLKDRKGDECWLSAPLETLWRTWIASGRMFVFELWLHDTSEPSKKTLLACDFAHPVGTSVYVATRYYDDRYRKYQPGFILGFATCTWLKSMGYSLWDLGGYNASPMMAYKSALCTLVDGRAKWPQLIRRVRDQKPSGGSVSPGTALVEDLSDDDIWGLYGGKPGSTRKGASNRPLRHTRQEGS</sequence>
<evidence type="ECO:0000313" key="10">
    <source>
        <dbReference type="Proteomes" id="UP000570595"/>
    </source>
</evidence>
<evidence type="ECO:0000256" key="4">
    <source>
        <dbReference type="ARBA" id="ARBA00023136"/>
    </source>
</evidence>
<keyword evidence="3 6" id="KW-1133">Transmembrane helix</keyword>